<keyword evidence="1" id="KW-0812">Transmembrane</keyword>
<organism evidence="2 3">
    <name type="scientific">Segatella cerevisiae</name>
    <dbReference type="NCBI Taxonomy" id="2053716"/>
    <lineage>
        <taxon>Bacteria</taxon>
        <taxon>Pseudomonadati</taxon>
        <taxon>Bacteroidota</taxon>
        <taxon>Bacteroidia</taxon>
        <taxon>Bacteroidales</taxon>
        <taxon>Prevotellaceae</taxon>
        <taxon>Segatella</taxon>
    </lineage>
</organism>
<protein>
    <submittedName>
        <fullName evidence="2">DUF1634 domain-containing protein</fullName>
    </submittedName>
</protein>
<accession>A0ABT1BZL8</accession>
<feature type="transmembrane region" description="Helical" evidence="1">
    <location>
        <begin position="108"/>
        <end position="128"/>
    </location>
</feature>
<keyword evidence="3" id="KW-1185">Reference proteome</keyword>
<keyword evidence="1" id="KW-0472">Membrane</keyword>
<feature type="transmembrane region" description="Helical" evidence="1">
    <location>
        <begin position="78"/>
        <end position="96"/>
    </location>
</feature>
<dbReference type="Proteomes" id="UP001204015">
    <property type="component" value="Unassembled WGS sequence"/>
</dbReference>
<comment type="caution">
    <text evidence="2">The sequence shown here is derived from an EMBL/GenBank/DDBJ whole genome shotgun (WGS) entry which is preliminary data.</text>
</comment>
<dbReference type="EMBL" id="JAMXLY010000070">
    <property type="protein sequence ID" value="MCO6026529.1"/>
    <property type="molecule type" value="Genomic_DNA"/>
</dbReference>
<keyword evidence="1" id="KW-1133">Transmembrane helix</keyword>
<reference evidence="2 3" key="1">
    <citation type="submission" date="2022-06" db="EMBL/GenBank/DDBJ databases">
        <title>A taxonomic note on the genus Prevotella: Description of four novel genera and emended description of the genera Hallella and Xylanibacter.</title>
        <authorList>
            <person name="Hitch T.C.A."/>
        </authorList>
    </citation>
    <scope>NUCLEOTIDE SEQUENCE [LARGE SCALE GENOMIC DNA]</scope>
    <source>
        <strain evidence="2 3">DSM 100619</strain>
    </source>
</reference>
<evidence type="ECO:0000313" key="2">
    <source>
        <dbReference type="EMBL" id="MCO6026529.1"/>
    </source>
</evidence>
<proteinExistence type="predicted"/>
<evidence type="ECO:0000313" key="3">
    <source>
        <dbReference type="Proteomes" id="UP001204015"/>
    </source>
</evidence>
<sequence length="129" mass="14195">MKEKDNRSQTDMRELIGNTLRIGVVTACTIALISGIYYLVRHGGETIPDYSVFRREPASFTSIGGILNGLTTLAAKDWIQLGVLVLMLTPILRVALSLIDFARQKDWLYVVITAIVFTVIILNSIVGVG</sequence>
<dbReference type="InterPro" id="IPR012861">
    <property type="entry name" value="DUF1634"/>
</dbReference>
<dbReference type="Pfam" id="PF07843">
    <property type="entry name" value="DUF1634"/>
    <property type="match status" value="1"/>
</dbReference>
<gene>
    <name evidence="2" type="ORF">NG821_11910</name>
</gene>
<dbReference type="RefSeq" id="WP_252761879.1">
    <property type="nucleotide sequence ID" value="NZ_JAMXLY010000070.1"/>
</dbReference>
<evidence type="ECO:0000256" key="1">
    <source>
        <dbReference type="SAM" id="Phobius"/>
    </source>
</evidence>
<feature type="transmembrane region" description="Helical" evidence="1">
    <location>
        <begin position="20"/>
        <end position="40"/>
    </location>
</feature>
<name>A0ABT1BZL8_9BACT</name>